<dbReference type="OrthoDB" id="4232400at2759"/>
<feature type="region of interest" description="Disordered" evidence="1">
    <location>
        <begin position="397"/>
        <end position="524"/>
    </location>
</feature>
<evidence type="ECO:0000313" key="2">
    <source>
        <dbReference type="EMBL" id="GAP83934.1"/>
    </source>
</evidence>
<feature type="compositionally biased region" description="Basic and acidic residues" evidence="1">
    <location>
        <begin position="454"/>
        <end position="463"/>
    </location>
</feature>
<feature type="compositionally biased region" description="Polar residues" evidence="1">
    <location>
        <begin position="464"/>
        <end position="474"/>
    </location>
</feature>
<name>A0A1S7UKW2_ROSNE</name>
<gene>
    <name evidence="2" type="ORF">SAMD00023353_0603000</name>
</gene>
<feature type="compositionally biased region" description="Polar residues" evidence="1">
    <location>
        <begin position="201"/>
        <end position="211"/>
    </location>
</feature>
<evidence type="ECO:0000313" key="3">
    <source>
        <dbReference type="Proteomes" id="UP000054516"/>
    </source>
</evidence>
<evidence type="ECO:0000256" key="1">
    <source>
        <dbReference type="SAM" id="MobiDB-lite"/>
    </source>
</evidence>
<reference evidence="2" key="1">
    <citation type="submission" date="2016-03" db="EMBL/GenBank/DDBJ databases">
        <title>Draft genome sequence of Rosellinia necatrix.</title>
        <authorList>
            <person name="Kanematsu S."/>
        </authorList>
    </citation>
    <scope>NUCLEOTIDE SEQUENCE [LARGE SCALE GENOMIC DNA]</scope>
    <source>
        <strain evidence="2">W97</strain>
    </source>
</reference>
<feature type="compositionally biased region" description="Basic and acidic residues" evidence="1">
    <location>
        <begin position="342"/>
        <end position="373"/>
    </location>
</feature>
<proteinExistence type="predicted"/>
<feature type="compositionally biased region" description="Pro residues" evidence="1">
    <location>
        <begin position="305"/>
        <end position="315"/>
    </location>
</feature>
<feature type="compositionally biased region" description="Low complexity" evidence="1">
    <location>
        <begin position="431"/>
        <end position="445"/>
    </location>
</feature>
<dbReference type="AlphaFoldDB" id="A0A1S7UKW2"/>
<feature type="compositionally biased region" description="Basic and acidic residues" evidence="1">
    <location>
        <begin position="480"/>
        <end position="493"/>
    </location>
</feature>
<keyword evidence="3" id="KW-1185">Reference proteome</keyword>
<dbReference type="OMA" id="NERETQW"/>
<dbReference type="Proteomes" id="UP000054516">
    <property type="component" value="Unassembled WGS sequence"/>
</dbReference>
<dbReference type="EMBL" id="DF977451">
    <property type="protein sequence ID" value="GAP83934.1"/>
    <property type="molecule type" value="Genomic_DNA"/>
</dbReference>
<feature type="compositionally biased region" description="Low complexity" evidence="1">
    <location>
        <begin position="155"/>
        <end position="169"/>
    </location>
</feature>
<sequence length="524" mass="58184">MSIKRDHSQRALNWVKWNTSKSSLNSNSNPKRAAEPEIIHLGGARVGTAFEVLELPAPDRSRPAERPLTQWAFNPPPPNPPGIGIAIASPEDSPSEIHGSANFDSDRPITQWFPALQTEGGEADKSKNEPRNLALQTAYPYVNSIAGTTEGDLELPSPLSPSSSSNVVPNSPPAAISPLRPQTSSPPDHQEANSHRAMQFPQRSTSLSQASRYAPPRPTNRTTGEVAPLRVKEVHLRRTQSNAEVLRPVEWGDSSSQHTAPERIESPGTHDLSSYDFRAQEPQSTRRSPKPIKVIQDLQTLPPLTSAPPNAPLPPISGTKLASHGRTREQSHSRGRSNSSDRGTERSPPREVEEQADGHRRGAEQKLTSKERFWLHRQYRGEAMFLKAWGLEITSEADREEGRGILRELIEGEAQEERENQAKQRMHHRSGSQSRSSTITTSSGRDGAGLDVIAEERLSREFQFHTTAQSPSSTDEAEDTFWKADHGGRDSRPGRRSRPEKHSRNQSTDSVLGQYLDLRRKHNR</sequence>
<feature type="compositionally biased region" description="Basic and acidic residues" evidence="1">
    <location>
        <begin position="397"/>
        <end position="422"/>
    </location>
</feature>
<organism evidence="2">
    <name type="scientific">Rosellinia necatrix</name>
    <name type="common">White root-rot fungus</name>
    <dbReference type="NCBI Taxonomy" id="77044"/>
    <lineage>
        <taxon>Eukaryota</taxon>
        <taxon>Fungi</taxon>
        <taxon>Dikarya</taxon>
        <taxon>Ascomycota</taxon>
        <taxon>Pezizomycotina</taxon>
        <taxon>Sordariomycetes</taxon>
        <taxon>Xylariomycetidae</taxon>
        <taxon>Xylariales</taxon>
        <taxon>Xylariaceae</taxon>
        <taxon>Rosellinia</taxon>
    </lineage>
</organism>
<feature type="region of interest" description="Disordered" evidence="1">
    <location>
        <begin position="60"/>
        <end position="134"/>
    </location>
</feature>
<protein>
    <submittedName>
        <fullName evidence="2">Uncharacterized protein</fullName>
    </submittedName>
</protein>
<accession>A0A1S7UKW2</accession>
<feature type="region of interest" description="Disordered" evidence="1">
    <location>
        <begin position="148"/>
        <end position="373"/>
    </location>
</feature>